<comment type="caution">
    <text evidence="6">The sequence shown here is derived from an EMBL/GenBank/DDBJ whole genome shotgun (WGS) entry which is preliminary data.</text>
</comment>
<organism evidence="6 7">
    <name type="scientific">Anthostomella pinea</name>
    <dbReference type="NCBI Taxonomy" id="933095"/>
    <lineage>
        <taxon>Eukaryota</taxon>
        <taxon>Fungi</taxon>
        <taxon>Dikarya</taxon>
        <taxon>Ascomycota</taxon>
        <taxon>Pezizomycotina</taxon>
        <taxon>Sordariomycetes</taxon>
        <taxon>Xylariomycetidae</taxon>
        <taxon>Xylariales</taxon>
        <taxon>Xylariaceae</taxon>
        <taxon>Anthostomella</taxon>
    </lineage>
</organism>
<dbReference type="InterPro" id="IPR000340">
    <property type="entry name" value="Dual-sp_phosphatase_cat-dom"/>
</dbReference>
<dbReference type="PROSITE" id="PS50054">
    <property type="entry name" value="TYR_PHOSPHATASE_DUAL"/>
    <property type="match status" value="1"/>
</dbReference>
<dbReference type="PROSITE" id="PS00383">
    <property type="entry name" value="TYR_PHOSPHATASE_1"/>
    <property type="match status" value="1"/>
</dbReference>
<protein>
    <submittedName>
        <fullName evidence="6">Uu.00g063100.m01.CDS01</fullName>
    </submittedName>
</protein>
<reference evidence="6" key="1">
    <citation type="submission" date="2023-10" db="EMBL/GenBank/DDBJ databases">
        <authorList>
            <person name="Hackl T."/>
        </authorList>
    </citation>
    <scope>NUCLEOTIDE SEQUENCE</scope>
</reference>
<dbReference type="PANTHER" id="PTHR47550:SF1">
    <property type="entry name" value="DUAL SPECIFICITY PROTEIN PHOSPHATASE PPS1"/>
    <property type="match status" value="1"/>
</dbReference>
<evidence type="ECO:0000256" key="3">
    <source>
        <dbReference type="SAM" id="MobiDB-lite"/>
    </source>
</evidence>
<dbReference type="GO" id="GO:0005634">
    <property type="term" value="C:nucleus"/>
    <property type="evidence" value="ECO:0007669"/>
    <property type="project" value="GOC"/>
</dbReference>
<sequence>MATIAVPRPIVPHRASSGIVTLSPPITLETIDTQQASCAIPIPNKHLPVCPTGPAPVQEPNTPPPSPARENDGRRPSLLHPPDRYTRLESGPLSIFSVNAAQVAAAIEYISGTSLPDPSQVFPWFHGLHPANNIQQAFFVAKRRTLRRTPSCLRGVTIVKADGNLAASRLKGAIAPHEFLQPGSEGEFIEADPKVGFSVRNFQIQAAKTAATSDIVVYGDDATMVRKLAWEIASAQSKWRQKHQHQGHPLPQYNTFICVDPFTKFEKKHSQVVAVDSAGQLTGAVLDFFHQERAEMYAMTKASEISHNVWLGPTPEPAGEEEQQYDVLVECSDLGRLNPAALQAIAEGSSDGVKRSYLDFPSSGSILPPTWSHDEADGILDTCKWIWHLAHGTLPPKEDADADGDSFMSDGSETTEVIKPSRPRKILIHCADGYTESTMLGIAYFSYSTGRPVPDAWLELHTVAKRNFFAYPTDVSLLHSLTTRLLRESPVCADKGLTEITKLVNNEPKWFASLDGSLPSRILDYMYLGNLGHANNPDLLKALGITQILSVGETTMWRDGELEQWGVDNVLLIQGVQDNGIDPLTDNFEKCLEFIERGRRNGTATLVHCRVGVSRSATICIAQVMRSMNLSFPRAYCFVRARRLNVIIQPHLRFAFELLKWEESLQTKHHARDKLFGTDESRRELEWGEVAREIALMNRPYAR</sequence>
<evidence type="ECO:0000256" key="2">
    <source>
        <dbReference type="ARBA" id="ARBA00022912"/>
    </source>
</evidence>
<keyword evidence="1" id="KW-0378">Hydrolase</keyword>
<dbReference type="InterPro" id="IPR047949">
    <property type="entry name" value="PPS1_DSP"/>
</dbReference>
<feature type="region of interest" description="Disordered" evidence="3">
    <location>
        <begin position="49"/>
        <end position="81"/>
    </location>
</feature>
<feature type="domain" description="Tyrosine-protein phosphatase" evidence="4">
    <location>
        <begin position="518"/>
        <end position="667"/>
    </location>
</feature>
<keyword evidence="2" id="KW-0904">Protein phosphatase</keyword>
<evidence type="ECO:0000259" key="5">
    <source>
        <dbReference type="PROSITE" id="PS50056"/>
    </source>
</evidence>
<gene>
    <name evidence="6" type="ORF">KHLLAP_LOCUS11153</name>
</gene>
<dbReference type="Proteomes" id="UP001295740">
    <property type="component" value="Unassembled WGS sequence"/>
</dbReference>
<proteinExistence type="predicted"/>
<dbReference type="PROSITE" id="PS50056">
    <property type="entry name" value="TYR_PHOSPHATASE_2"/>
    <property type="match status" value="1"/>
</dbReference>
<dbReference type="InterPro" id="IPR020422">
    <property type="entry name" value="TYR_PHOSPHATASE_DUAL_dom"/>
</dbReference>
<dbReference type="SMART" id="SM00195">
    <property type="entry name" value="DSPc"/>
    <property type="match status" value="1"/>
</dbReference>
<dbReference type="InterPro" id="IPR053239">
    <property type="entry name" value="Dual_spec_PTase"/>
</dbReference>
<dbReference type="GO" id="GO:0008138">
    <property type="term" value="F:protein tyrosine/serine/threonine phosphatase activity"/>
    <property type="evidence" value="ECO:0007669"/>
    <property type="project" value="InterPro"/>
</dbReference>
<dbReference type="FunFam" id="3.90.190.10:FF:000110">
    <property type="entry name" value="PPS1p Protein phosphatase"/>
    <property type="match status" value="1"/>
</dbReference>
<dbReference type="GO" id="GO:0033260">
    <property type="term" value="P:nuclear DNA replication"/>
    <property type="evidence" value="ECO:0007669"/>
    <property type="project" value="InterPro"/>
</dbReference>
<dbReference type="PANTHER" id="PTHR47550">
    <property type="entry name" value="DUAL SPECIFICITY PROTEIN PHOSPHATASE PPS1"/>
    <property type="match status" value="1"/>
</dbReference>
<evidence type="ECO:0000313" key="6">
    <source>
        <dbReference type="EMBL" id="CAJ2510685.1"/>
    </source>
</evidence>
<feature type="domain" description="Tyrosine specific protein phosphatases" evidence="5">
    <location>
        <begin position="586"/>
        <end position="654"/>
    </location>
</feature>
<evidence type="ECO:0000313" key="7">
    <source>
        <dbReference type="Proteomes" id="UP001295740"/>
    </source>
</evidence>
<dbReference type="EMBL" id="CAUWAG010000018">
    <property type="protein sequence ID" value="CAJ2510685.1"/>
    <property type="molecule type" value="Genomic_DNA"/>
</dbReference>
<evidence type="ECO:0000256" key="1">
    <source>
        <dbReference type="ARBA" id="ARBA00022801"/>
    </source>
</evidence>
<dbReference type="InterPro" id="IPR029021">
    <property type="entry name" value="Prot-tyrosine_phosphatase-like"/>
</dbReference>
<name>A0AAI8YN02_9PEZI</name>
<accession>A0AAI8YN02</accession>
<keyword evidence="7" id="KW-1185">Reference proteome</keyword>
<dbReference type="SUPFAM" id="SSF52799">
    <property type="entry name" value="(Phosphotyrosine protein) phosphatases II"/>
    <property type="match status" value="2"/>
</dbReference>
<dbReference type="Gene3D" id="3.90.190.10">
    <property type="entry name" value="Protein tyrosine phosphatase superfamily"/>
    <property type="match status" value="1"/>
</dbReference>
<feature type="compositionally biased region" description="Basic and acidic residues" evidence="3">
    <location>
        <begin position="69"/>
        <end position="81"/>
    </location>
</feature>
<dbReference type="AlphaFoldDB" id="A0AAI8YN02"/>
<dbReference type="CDD" id="cd14516">
    <property type="entry name" value="DSP_fungal_PPS1"/>
    <property type="match status" value="1"/>
</dbReference>
<evidence type="ECO:0000259" key="4">
    <source>
        <dbReference type="PROSITE" id="PS50054"/>
    </source>
</evidence>
<dbReference type="InterPro" id="IPR000387">
    <property type="entry name" value="Tyr_Pase_dom"/>
</dbReference>
<dbReference type="Pfam" id="PF00782">
    <property type="entry name" value="DSPc"/>
    <property type="match status" value="1"/>
</dbReference>
<dbReference type="InterPro" id="IPR016130">
    <property type="entry name" value="Tyr_Pase_AS"/>
</dbReference>